<evidence type="ECO:0000313" key="3">
    <source>
        <dbReference type="Proteomes" id="UP000694395"/>
    </source>
</evidence>
<reference evidence="2" key="2">
    <citation type="submission" date="2025-08" db="UniProtKB">
        <authorList>
            <consortium name="Ensembl"/>
        </authorList>
    </citation>
    <scope>IDENTIFICATION</scope>
</reference>
<dbReference type="Proteomes" id="UP000694395">
    <property type="component" value="Chromosome 23"/>
</dbReference>
<reference evidence="2" key="3">
    <citation type="submission" date="2025-09" db="UniProtKB">
        <authorList>
            <consortium name="Ensembl"/>
        </authorList>
    </citation>
    <scope>IDENTIFICATION</scope>
</reference>
<dbReference type="GeneTree" id="ENSGT00570000079239"/>
<dbReference type="AlphaFoldDB" id="A0A8K9WVB6"/>
<dbReference type="Ensembl" id="ENSOMYT00000123314.1">
    <property type="protein sequence ID" value="ENSOMYP00000123850.1"/>
    <property type="gene ID" value="ENSOMYG00000033539.2"/>
</dbReference>
<proteinExistence type="predicted"/>
<accession>A0A8K9WVB6</accession>
<organism evidence="2 3">
    <name type="scientific">Oncorhynchus mykiss</name>
    <name type="common">Rainbow trout</name>
    <name type="synonym">Salmo gairdneri</name>
    <dbReference type="NCBI Taxonomy" id="8022"/>
    <lineage>
        <taxon>Eukaryota</taxon>
        <taxon>Metazoa</taxon>
        <taxon>Chordata</taxon>
        <taxon>Craniata</taxon>
        <taxon>Vertebrata</taxon>
        <taxon>Euteleostomi</taxon>
        <taxon>Actinopterygii</taxon>
        <taxon>Neopterygii</taxon>
        <taxon>Teleostei</taxon>
        <taxon>Protacanthopterygii</taxon>
        <taxon>Salmoniformes</taxon>
        <taxon>Salmonidae</taxon>
        <taxon>Salmoninae</taxon>
        <taxon>Oncorhynchus</taxon>
    </lineage>
</organism>
<feature type="compositionally biased region" description="Basic and acidic residues" evidence="1">
    <location>
        <begin position="150"/>
        <end position="160"/>
    </location>
</feature>
<keyword evidence="3" id="KW-1185">Reference proteome</keyword>
<feature type="region of interest" description="Disordered" evidence="1">
    <location>
        <begin position="54"/>
        <end position="160"/>
    </location>
</feature>
<reference evidence="2" key="1">
    <citation type="submission" date="2020-07" db="EMBL/GenBank/DDBJ databases">
        <title>A long reads based de novo assembly of the rainbow trout Arlee double haploid line genome.</title>
        <authorList>
            <person name="Gao G."/>
            <person name="Palti Y."/>
        </authorList>
    </citation>
    <scope>NUCLEOTIDE SEQUENCE [LARGE SCALE GENOMIC DNA]</scope>
</reference>
<evidence type="ECO:0000313" key="2">
    <source>
        <dbReference type="Ensembl" id="ENSOMYP00000123850.1"/>
    </source>
</evidence>
<protein>
    <submittedName>
        <fullName evidence="2">Nuclear VCP like</fullName>
    </submittedName>
</protein>
<evidence type="ECO:0000256" key="1">
    <source>
        <dbReference type="SAM" id="MobiDB-lite"/>
    </source>
</evidence>
<sequence>MLACLSERKPDIVILASFSLLVHGVICDESGMTDLENKHLAKRAKHSQKDTELVFPSDYPLPDQPINVMNSSPMSLYKKGNPESGTSPKREQSASDSPAQAQSTPHSCGTKVSAGGWFKNKGRGPEQDSILIDLCKEEAASPKQTNGVSKRNDGDRGQYH</sequence>
<feature type="compositionally biased region" description="Low complexity" evidence="1">
    <location>
        <begin position="94"/>
        <end position="103"/>
    </location>
</feature>
<name>A0A8K9WVB6_ONCMY</name>